<comment type="caution">
    <text evidence="1">The sequence shown here is derived from an EMBL/GenBank/DDBJ whole genome shotgun (WGS) entry which is preliminary data.</text>
</comment>
<dbReference type="AlphaFoldDB" id="A0A1U7HMS4"/>
<name>A0A1U7HMS4_9CYAN</name>
<evidence type="ECO:0000313" key="2">
    <source>
        <dbReference type="Proteomes" id="UP000186868"/>
    </source>
</evidence>
<evidence type="ECO:0000313" key="1">
    <source>
        <dbReference type="EMBL" id="OKH24900.1"/>
    </source>
</evidence>
<proteinExistence type="predicted"/>
<gene>
    <name evidence="1" type="ORF">NIES593_06715</name>
</gene>
<protein>
    <submittedName>
        <fullName evidence="1">Uncharacterized protein</fullName>
    </submittedName>
</protein>
<dbReference type="EMBL" id="MRCB01000005">
    <property type="protein sequence ID" value="OKH24900.1"/>
    <property type="molecule type" value="Genomic_DNA"/>
</dbReference>
<dbReference type="Proteomes" id="UP000186868">
    <property type="component" value="Unassembled WGS sequence"/>
</dbReference>
<reference evidence="1 2" key="1">
    <citation type="submission" date="2016-11" db="EMBL/GenBank/DDBJ databases">
        <title>Draft Genome Sequences of Nine Cyanobacterial Strains from Diverse Habitats.</title>
        <authorList>
            <person name="Zhu T."/>
            <person name="Hou S."/>
            <person name="Lu X."/>
            <person name="Hess W.R."/>
        </authorList>
    </citation>
    <scope>NUCLEOTIDE SEQUENCE [LARGE SCALE GENOMIC DNA]</scope>
    <source>
        <strain evidence="1 2">NIES-593</strain>
    </source>
</reference>
<sequence>MLEFESDNRFYRKPRKTMSLKEIFKQGLRDGYLDPTLKAEVMRICHPDTILSAEDRVYLEQLMGAILTGEIAGLHL</sequence>
<dbReference type="STRING" id="1921803.NIES593_06715"/>
<accession>A0A1U7HMS4</accession>
<keyword evidence="2" id="KW-1185">Reference proteome</keyword>
<organism evidence="1 2">
    <name type="scientific">Hydrococcus rivularis NIES-593</name>
    <dbReference type="NCBI Taxonomy" id="1921803"/>
    <lineage>
        <taxon>Bacteria</taxon>
        <taxon>Bacillati</taxon>
        <taxon>Cyanobacteriota</taxon>
        <taxon>Cyanophyceae</taxon>
        <taxon>Pleurocapsales</taxon>
        <taxon>Hydrococcaceae</taxon>
        <taxon>Hydrococcus</taxon>
    </lineage>
</organism>